<evidence type="ECO:0000256" key="1">
    <source>
        <dbReference type="ARBA" id="ARBA00022857"/>
    </source>
</evidence>
<gene>
    <name evidence="5" type="ORF">ACFQDD_11200</name>
</gene>
<dbReference type="EMBL" id="JBHSWT010000626">
    <property type="protein sequence ID" value="MFC6772073.1"/>
    <property type="molecule type" value="Genomic_DNA"/>
</dbReference>
<comment type="caution">
    <text evidence="5">The sequence shown here is derived from an EMBL/GenBank/DDBJ whole genome shotgun (WGS) entry which is preliminary data.</text>
</comment>
<organism evidence="5 6">
    <name type="scientific">Halorubrum pallidum</name>
    <dbReference type="NCBI Taxonomy" id="1526114"/>
    <lineage>
        <taxon>Archaea</taxon>
        <taxon>Methanobacteriati</taxon>
        <taxon>Methanobacteriota</taxon>
        <taxon>Stenosarchaea group</taxon>
        <taxon>Halobacteria</taxon>
        <taxon>Halobacteriales</taxon>
        <taxon>Haloferacaceae</taxon>
        <taxon>Halorubrum</taxon>
    </lineage>
</organism>
<dbReference type="InterPro" id="IPR013149">
    <property type="entry name" value="ADH-like_C"/>
</dbReference>
<dbReference type="GO" id="GO:0016616">
    <property type="term" value="F:oxidoreductase activity, acting on the CH-OH group of donors, NAD or NADP as acceptor"/>
    <property type="evidence" value="ECO:0007669"/>
    <property type="project" value="UniProtKB-ARBA"/>
</dbReference>
<protein>
    <submittedName>
        <fullName evidence="5">Zinc-binding alcohol dehydrogenase family protein</fullName>
    </submittedName>
</protein>
<evidence type="ECO:0000313" key="6">
    <source>
        <dbReference type="Proteomes" id="UP001596274"/>
    </source>
</evidence>
<dbReference type="PANTHER" id="PTHR48106:SF13">
    <property type="entry name" value="QUINONE OXIDOREDUCTASE-RELATED"/>
    <property type="match status" value="1"/>
</dbReference>
<dbReference type="InterPro" id="IPR020843">
    <property type="entry name" value="ER"/>
</dbReference>
<proteinExistence type="predicted"/>
<dbReference type="InterPro" id="IPR036291">
    <property type="entry name" value="NAD(P)-bd_dom_sf"/>
</dbReference>
<feature type="region of interest" description="Disordered" evidence="3">
    <location>
        <begin position="1"/>
        <end position="27"/>
    </location>
</feature>
<evidence type="ECO:0000313" key="5">
    <source>
        <dbReference type="EMBL" id="MFC6772073.1"/>
    </source>
</evidence>
<keyword evidence="1" id="KW-0521">NADP</keyword>
<dbReference type="Gene3D" id="3.90.180.10">
    <property type="entry name" value="Medium-chain alcohol dehydrogenases, catalytic domain"/>
    <property type="match status" value="1"/>
</dbReference>
<dbReference type="InterPro" id="IPR011032">
    <property type="entry name" value="GroES-like_sf"/>
</dbReference>
<feature type="domain" description="Enoyl reductase (ER)" evidence="4">
    <location>
        <begin position="10"/>
        <end position="313"/>
    </location>
</feature>
<dbReference type="SUPFAM" id="SSF50129">
    <property type="entry name" value="GroES-like"/>
    <property type="match status" value="1"/>
</dbReference>
<dbReference type="Gene3D" id="3.40.50.720">
    <property type="entry name" value="NAD(P)-binding Rossmann-like Domain"/>
    <property type="match status" value="1"/>
</dbReference>
<dbReference type="Pfam" id="PF00107">
    <property type="entry name" value="ADH_zinc_N"/>
    <property type="match status" value="1"/>
</dbReference>
<dbReference type="GO" id="GO:0043168">
    <property type="term" value="F:anion binding"/>
    <property type="evidence" value="ECO:0007669"/>
    <property type="project" value="UniProtKB-ARBA"/>
</dbReference>
<dbReference type="PANTHER" id="PTHR48106">
    <property type="entry name" value="QUINONE OXIDOREDUCTASE PIG3-RELATED"/>
    <property type="match status" value="1"/>
</dbReference>
<keyword evidence="6" id="KW-1185">Reference proteome</keyword>
<evidence type="ECO:0000256" key="3">
    <source>
        <dbReference type="SAM" id="MobiDB-lite"/>
    </source>
</evidence>
<dbReference type="SMART" id="SM00829">
    <property type="entry name" value="PKS_ER"/>
    <property type="match status" value="1"/>
</dbReference>
<dbReference type="SUPFAM" id="SSF51735">
    <property type="entry name" value="NAD(P)-binding Rossmann-fold domains"/>
    <property type="match status" value="1"/>
</dbReference>
<sequence length="315" mass="33128">MSAVRVTEHGDPDALSTAEEAVPHPSEGEVRIDVRAAGVNFADVEKRRGNYPDGPTPPYRPGLEVAGVVESTGSEVDLAVGERVTALVSQGGYAEKAVAPADATIPVPADLSFPAAASLPVQFLTAHNTLFEWGNLTASERVLVTAAAGGVGTAAVQFADATDATVVGAASTETKREFVRRRGADRAIDYDDIETSVRDVDLVLDGVGGRVFTDAVEALAPGGRVVSFGMASGRVPTVATPRLFFQNKSVLGYHLEEALKRNPDRALSAVLDVVEAVADGDVEPVVEETFPLEAATRAHKRLQERESVGKLILHP</sequence>
<keyword evidence="2" id="KW-0560">Oxidoreductase</keyword>
<dbReference type="InterPro" id="IPR013154">
    <property type="entry name" value="ADH-like_N"/>
</dbReference>
<accession>A0ABD5T4A5</accession>
<dbReference type="AlphaFoldDB" id="A0ABD5T4A5"/>
<dbReference type="GO" id="GO:0030554">
    <property type="term" value="F:adenyl nucleotide binding"/>
    <property type="evidence" value="ECO:0007669"/>
    <property type="project" value="UniProtKB-ARBA"/>
</dbReference>
<name>A0ABD5T4A5_9EURY</name>
<dbReference type="Pfam" id="PF08240">
    <property type="entry name" value="ADH_N"/>
    <property type="match status" value="1"/>
</dbReference>
<dbReference type="Proteomes" id="UP001596274">
    <property type="component" value="Unassembled WGS sequence"/>
</dbReference>
<evidence type="ECO:0000259" key="4">
    <source>
        <dbReference type="SMART" id="SM00829"/>
    </source>
</evidence>
<reference evidence="5 6" key="1">
    <citation type="journal article" date="2019" name="Int. J. Syst. Evol. Microbiol.">
        <title>The Global Catalogue of Microorganisms (GCM) 10K type strain sequencing project: providing services to taxonomists for standard genome sequencing and annotation.</title>
        <authorList>
            <consortium name="The Broad Institute Genomics Platform"/>
            <consortium name="The Broad Institute Genome Sequencing Center for Infectious Disease"/>
            <person name="Wu L."/>
            <person name="Ma J."/>
        </authorList>
    </citation>
    <scope>NUCLEOTIDE SEQUENCE [LARGE SCALE GENOMIC DNA]</scope>
    <source>
        <strain evidence="5 6">PJ61</strain>
    </source>
</reference>
<dbReference type="GO" id="GO:0044281">
    <property type="term" value="P:small molecule metabolic process"/>
    <property type="evidence" value="ECO:0007669"/>
    <property type="project" value="UniProtKB-ARBA"/>
</dbReference>
<feature type="compositionally biased region" description="Basic and acidic residues" evidence="3">
    <location>
        <begin position="1"/>
        <end position="12"/>
    </location>
</feature>
<evidence type="ECO:0000256" key="2">
    <source>
        <dbReference type="ARBA" id="ARBA00023002"/>
    </source>
</evidence>